<name>A0A3P8DIC9_9TREM</name>
<dbReference type="EMBL" id="UZAL01028744">
    <property type="protein sequence ID" value="VDP43401.1"/>
    <property type="molecule type" value="Genomic_DNA"/>
</dbReference>
<evidence type="ECO:0000313" key="2">
    <source>
        <dbReference type="Proteomes" id="UP000269396"/>
    </source>
</evidence>
<dbReference type="Proteomes" id="UP000269396">
    <property type="component" value="Unassembled WGS sequence"/>
</dbReference>
<protein>
    <submittedName>
        <fullName evidence="1">Uncharacterized protein</fullName>
    </submittedName>
</protein>
<organism evidence="1 2">
    <name type="scientific">Schistosoma mattheei</name>
    <dbReference type="NCBI Taxonomy" id="31246"/>
    <lineage>
        <taxon>Eukaryota</taxon>
        <taxon>Metazoa</taxon>
        <taxon>Spiralia</taxon>
        <taxon>Lophotrochozoa</taxon>
        <taxon>Platyhelminthes</taxon>
        <taxon>Trematoda</taxon>
        <taxon>Digenea</taxon>
        <taxon>Strigeidida</taxon>
        <taxon>Schistosomatoidea</taxon>
        <taxon>Schistosomatidae</taxon>
        <taxon>Schistosoma</taxon>
    </lineage>
</organism>
<accession>A0A3P8DIC9</accession>
<keyword evidence="2" id="KW-1185">Reference proteome</keyword>
<sequence>MKSYTSDLNQLDACYYVNRCFIGCLHLHLLMCMG</sequence>
<proteinExistence type="predicted"/>
<evidence type="ECO:0000313" key="1">
    <source>
        <dbReference type="EMBL" id="VDP43401.1"/>
    </source>
</evidence>
<gene>
    <name evidence="1" type="ORF">SMTD_LOCUS8183</name>
</gene>
<dbReference type="AlphaFoldDB" id="A0A3P8DIC9"/>
<reference evidence="1 2" key="1">
    <citation type="submission" date="2018-11" db="EMBL/GenBank/DDBJ databases">
        <authorList>
            <consortium name="Pathogen Informatics"/>
        </authorList>
    </citation>
    <scope>NUCLEOTIDE SEQUENCE [LARGE SCALE GENOMIC DNA]</scope>
    <source>
        <strain>Denwood</strain>
        <strain evidence="2">Zambia</strain>
    </source>
</reference>